<evidence type="ECO:0000313" key="2">
    <source>
        <dbReference type="Proteomes" id="UP000835052"/>
    </source>
</evidence>
<proteinExistence type="predicted"/>
<dbReference type="EMBL" id="CAJGYM010000012">
    <property type="protein sequence ID" value="CAD6189910.1"/>
    <property type="molecule type" value="Genomic_DNA"/>
</dbReference>
<accession>A0A8S1HA84</accession>
<organism evidence="1 2">
    <name type="scientific">Caenorhabditis auriculariae</name>
    <dbReference type="NCBI Taxonomy" id="2777116"/>
    <lineage>
        <taxon>Eukaryota</taxon>
        <taxon>Metazoa</taxon>
        <taxon>Ecdysozoa</taxon>
        <taxon>Nematoda</taxon>
        <taxon>Chromadorea</taxon>
        <taxon>Rhabditida</taxon>
        <taxon>Rhabditina</taxon>
        <taxon>Rhabditomorpha</taxon>
        <taxon>Rhabditoidea</taxon>
        <taxon>Rhabditidae</taxon>
        <taxon>Peloderinae</taxon>
        <taxon>Caenorhabditis</taxon>
    </lineage>
</organism>
<keyword evidence="2" id="KW-1185">Reference proteome</keyword>
<protein>
    <submittedName>
        <fullName evidence="1">Uncharacterized protein</fullName>
    </submittedName>
</protein>
<dbReference type="Proteomes" id="UP000835052">
    <property type="component" value="Unassembled WGS sequence"/>
</dbReference>
<name>A0A8S1HA84_9PELO</name>
<gene>
    <name evidence="1" type="ORF">CAUJ_LOCUS5829</name>
</gene>
<dbReference type="AlphaFoldDB" id="A0A8S1HA84"/>
<reference evidence="1" key="1">
    <citation type="submission" date="2020-10" db="EMBL/GenBank/DDBJ databases">
        <authorList>
            <person name="Kikuchi T."/>
        </authorList>
    </citation>
    <scope>NUCLEOTIDE SEQUENCE</scope>
    <source>
        <strain evidence="1">NKZ352</strain>
    </source>
</reference>
<comment type="caution">
    <text evidence="1">The sequence shown here is derived from an EMBL/GenBank/DDBJ whole genome shotgun (WGS) entry which is preliminary data.</text>
</comment>
<sequence>MTRNSLQKANWLARHLAATAPATKPASTRIIGAFPDAPDDPTRPSFKRCGRAAARLSYSQCGQVLEYMKKNHLAAFGMAQSVAVALRLG</sequence>
<evidence type="ECO:0000313" key="1">
    <source>
        <dbReference type="EMBL" id="CAD6189910.1"/>
    </source>
</evidence>